<dbReference type="RefSeq" id="WP_006750502.1">
    <property type="nucleotide sequence ID" value="NZ_ABLC01000018.1"/>
</dbReference>
<keyword evidence="5" id="KW-0653">Protein transport</keyword>
<evidence type="ECO:0000256" key="3">
    <source>
        <dbReference type="ARBA" id="ARBA00022448"/>
    </source>
</evidence>
<keyword evidence="7 10" id="KW-0564">Palmitate</keyword>
<comment type="caution">
    <text evidence="12">The sequence shown here is derived from an EMBL/GenBank/DDBJ whole genome shotgun (WGS) entry which is preliminary data.</text>
</comment>
<sequence>MKRYVRYGLLPIVCLLSACHQQALLHGLSESQANEVVALLQAHDITVQKSNQGKSGYMVDVEQTDFPASVDLLEKYNLPSPPRVEIDQAFPSDSLVSSPQAEQARLLSAVEQRLEQNLSAMHDVVSARVQVSYPLQQTDLIKSEPHMHVSALITYRGNVDPAMLVSEVKRFVKNSFASIDYDDISVILYRAPAIFRATATDVPSTSSTWLYGLLAIPALLAMLAAGLGWLYYKRTGRAPLGLLAKRGREAVQAADTPEPGTALADENTTASAIVTVENPS</sequence>
<dbReference type="Gene3D" id="3.30.300.30">
    <property type="match status" value="1"/>
</dbReference>
<feature type="transmembrane region" description="Helical" evidence="10">
    <location>
        <begin position="209"/>
        <end position="232"/>
    </location>
</feature>
<dbReference type="Pfam" id="PF01514">
    <property type="entry name" value="YscJ_FliF"/>
    <property type="match status" value="1"/>
</dbReference>
<dbReference type="AlphaFoldDB" id="B1FB90"/>
<dbReference type="InterPro" id="IPR006182">
    <property type="entry name" value="FliF_N_dom"/>
</dbReference>
<dbReference type="PATRIC" id="fig|396596.7.peg.6607"/>
<comment type="subcellular location">
    <subcellularLocation>
        <location evidence="1">Cell outer membrane</location>
        <topology evidence="1">Lipid-anchor</topology>
    </subcellularLocation>
</comment>
<keyword evidence="10" id="KW-0812">Transmembrane</keyword>
<evidence type="ECO:0000313" key="12">
    <source>
        <dbReference type="EMBL" id="EDT05172.1"/>
    </source>
</evidence>
<organism evidence="12 13">
    <name type="scientific">Burkholderia ambifaria IOP40-10</name>
    <dbReference type="NCBI Taxonomy" id="396596"/>
    <lineage>
        <taxon>Bacteria</taxon>
        <taxon>Pseudomonadati</taxon>
        <taxon>Pseudomonadota</taxon>
        <taxon>Betaproteobacteria</taxon>
        <taxon>Burkholderiales</taxon>
        <taxon>Burkholderiaceae</taxon>
        <taxon>Burkholderia</taxon>
        <taxon>Burkholderia cepacia complex</taxon>
    </lineage>
</organism>
<accession>B1FB90</accession>
<keyword evidence="10" id="KW-1133">Transmembrane helix</keyword>
<dbReference type="EMBL" id="ABLC01000018">
    <property type="protein sequence ID" value="EDT05172.1"/>
    <property type="molecule type" value="Genomic_DNA"/>
</dbReference>
<dbReference type="NCBIfam" id="TIGR02544">
    <property type="entry name" value="III_secr_YscJ"/>
    <property type="match status" value="1"/>
</dbReference>
<keyword evidence="4 10" id="KW-0732">Signal</keyword>
<gene>
    <name evidence="12" type="ORF">BamIOP4010DRAFT_1299</name>
</gene>
<proteinExistence type="inferred from homology"/>
<dbReference type="PRINTS" id="PR01338">
    <property type="entry name" value="TYPE3OMKPROT"/>
</dbReference>
<dbReference type="InterPro" id="IPR045851">
    <property type="entry name" value="AMP-bd_C_sf"/>
</dbReference>
<dbReference type="Gene3D" id="3.30.70.1530">
    <property type="entry name" value="Hypothetical protein rpa1041"/>
    <property type="match status" value="1"/>
</dbReference>
<dbReference type="Proteomes" id="UP000005463">
    <property type="component" value="Unassembled WGS sequence"/>
</dbReference>
<reference evidence="12 13" key="1">
    <citation type="submission" date="2008-03" db="EMBL/GenBank/DDBJ databases">
        <title>Sequencing of the draft genome and assembly of Burkholderia ambifaria IOP40-10.</title>
        <authorList>
            <consortium name="US DOE Joint Genome Institute (JGI-PGF)"/>
            <person name="Copeland A."/>
            <person name="Lucas S."/>
            <person name="Lapidus A."/>
            <person name="Glavina del Rio T."/>
            <person name="Dalin E."/>
            <person name="Tice H."/>
            <person name="Bruce D."/>
            <person name="Goodwin L."/>
            <person name="Pitluck S."/>
            <person name="Larimer F."/>
            <person name="Land M.L."/>
            <person name="Hauser L."/>
            <person name="Tiedje J."/>
            <person name="Richardson P."/>
        </authorList>
    </citation>
    <scope>NUCLEOTIDE SEQUENCE [LARGE SCALE GENOMIC DNA]</scope>
    <source>
        <strain evidence="12 13">IOP40-10</strain>
    </source>
</reference>
<dbReference type="PANTHER" id="PTHR30046:SF3">
    <property type="entry name" value="SECRETION SYSTEM APPARATUS LIPOPROTEIN SSAJ"/>
    <property type="match status" value="1"/>
</dbReference>
<evidence type="ECO:0000256" key="8">
    <source>
        <dbReference type="ARBA" id="ARBA00023237"/>
    </source>
</evidence>
<evidence type="ECO:0000256" key="10">
    <source>
        <dbReference type="RuleBase" id="RU364102"/>
    </source>
</evidence>
<feature type="domain" description="Flagellar M-ring N-terminal" evidence="11">
    <location>
        <begin position="20"/>
        <end position="187"/>
    </location>
</feature>
<evidence type="ECO:0000313" key="13">
    <source>
        <dbReference type="Proteomes" id="UP000005463"/>
    </source>
</evidence>
<name>B1FB90_9BURK</name>
<dbReference type="PANTHER" id="PTHR30046">
    <property type="entry name" value="FLAGELLAR M-RING PROTEIN"/>
    <property type="match status" value="1"/>
</dbReference>
<evidence type="ECO:0000256" key="2">
    <source>
        <dbReference type="ARBA" id="ARBA00009509"/>
    </source>
</evidence>
<keyword evidence="8 10" id="KW-0998">Cell outer membrane</keyword>
<evidence type="ECO:0000256" key="5">
    <source>
        <dbReference type="ARBA" id="ARBA00022927"/>
    </source>
</evidence>
<dbReference type="PROSITE" id="PS51257">
    <property type="entry name" value="PROKAR_LIPOPROTEIN"/>
    <property type="match status" value="1"/>
</dbReference>
<evidence type="ECO:0000256" key="1">
    <source>
        <dbReference type="ARBA" id="ARBA00004459"/>
    </source>
</evidence>
<comment type="similarity">
    <text evidence="2 10">Belongs to the YscJ lipoprotein family.</text>
</comment>
<dbReference type="GO" id="GO:0009279">
    <property type="term" value="C:cell outer membrane"/>
    <property type="evidence" value="ECO:0007669"/>
    <property type="project" value="UniProtKB-SubCell"/>
</dbReference>
<evidence type="ECO:0000256" key="4">
    <source>
        <dbReference type="ARBA" id="ARBA00022729"/>
    </source>
</evidence>
<evidence type="ECO:0000256" key="9">
    <source>
        <dbReference type="ARBA" id="ARBA00023288"/>
    </source>
</evidence>
<dbReference type="InterPro" id="IPR003282">
    <property type="entry name" value="T3SS_SctJ"/>
</dbReference>
<evidence type="ECO:0000256" key="6">
    <source>
        <dbReference type="ARBA" id="ARBA00023136"/>
    </source>
</evidence>
<evidence type="ECO:0000256" key="7">
    <source>
        <dbReference type="ARBA" id="ARBA00023139"/>
    </source>
</evidence>
<dbReference type="InterPro" id="IPR043427">
    <property type="entry name" value="YscJ/FliF"/>
</dbReference>
<keyword evidence="9 10" id="KW-0449">Lipoprotein</keyword>
<feature type="signal peptide" evidence="10">
    <location>
        <begin position="1"/>
        <end position="23"/>
    </location>
</feature>
<keyword evidence="3" id="KW-0813">Transport</keyword>
<dbReference type="GO" id="GO:0009306">
    <property type="term" value="P:protein secretion"/>
    <property type="evidence" value="ECO:0007669"/>
    <property type="project" value="InterPro"/>
</dbReference>
<feature type="chain" id="PRO_5011020057" description="Lipoprotein" evidence="10">
    <location>
        <begin position="24"/>
        <end position="280"/>
    </location>
</feature>
<evidence type="ECO:0000259" key="11">
    <source>
        <dbReference type="Pfam" id="PF01514"/>
    </source>
</evidence>
<protein>
    <recommendedName>
        <fullName evidence="10">Lipoprotein</fullName>
    </recommendedName>
</protein>
<keyword evidence="6 10" id="KW-0472">Membrane</keyword>